<dbReference type="KEGG" id="slx:SLAV_04955"/>
<evidence type="ECO:0000256" key="1">
    <source>
        <dbReference type="SAM" id="MobiDB-lite"/>
    </source>
</evidence>
<dbReference type="GeneID" id="49382122"/>
<reference evidence="2 3" key="1">
    <citation type="submission" date="2017-11" db="EMBL/GenBank/DDBJ databases">
        <title>Complete genome sequence of Streptomyces lavendulae subsp. lavendulae CCM 3239 (formerly 'Streptomyces aureofaciens CCM 3239'), the producer of the angucycline-type antibiotic auricin.</title>
        <authorList>
            <person name="Busche T."/>
            <person name="Novakova R."/>
            <person name="Al'Dilaimi A."/>
            <person name="Homerova D."/>
            <person name="Feckova L."/>
            <person name="Rezuchova B."/>
            <person name="Mingyar E."/>
            <person name="Csolleiova D."/>
            <person name="Bekeova C."/>
            <person name="Winkler A."/>
            <person name="Sevcikova B."/>
            <person name="Kalinowski J."/>
            <person name="Kormanec J."/>
            <person name="Ruckert C."/>
        </authorList>
    </citation>
    <scope>NUCLEOTIDE SEQUENCE [LARGE SCALE GENOMIC DNA]</scope>
    <source>
        <strain evidence="2 3">CCM 3239</strain>
    </source>
</reference>
<protein>
    <submittedName>
        <fullName evidence="2">Uncharacterized protein</fullName>
    </submittedName>
</protein>
<feature type="region of interest" description="Disordered" evidence="1">
    <location>
        <begin position="43"/>
        <end position="126"/>
    </location>
</feature>
<organism evidence="2 3">
    <name type="scientific">Streptomyces lavendulae subsp. lavendulae</name>
    <dbReference type="NCBI Taxonomy" id="58340"/>
    <lineage>
        <taxon>Bacteria</taxon>
        <taxon>Bacillati</taxon>
        <taxon>Actinomycetota</taxon>
        <taxon>Actinomycetes</taxon>
        <taxon>Kitasatosporales</taxon>
        <taxon>Streptomycetaceae</taxon>
        <taxon>Streptomyces</taxon>
    </lineage>
</organism>
<dbReference type="EMBL" id="CP024985">
    <property type="protein sequence ID" value="ATZ22897.1"/>
    <property type="molecule type" value="Genomic_DNA"/>
</dbReference>
<keyword evidence="3" id="KW-1185">Reference proteome</keyword>
<accession>A0A2K8P829</accession>
<dbReference type="RefSeq" id="WP_030241282.1">
    <property type="nucleotide sequence ID" value="NZ_BSRP01000001.1"/>
</dbReference>
<dbReference type="AlphaFoldDB" id="A0A2K8P829"/>
<gene>
    <name evidence="2" type="ORF">SLAV_04955</name>
</gene>
<sequence>MVTARAQHLPPARLSAGLLHLLGLVLLLLGLICTHGAHAPGAAAHPVAAASVSQASPADGHGPAHPADECAPVPPRQGSVVDSPAAPSAAVTRCAPEVRRGLPGYDPSGAAGSAPVRTAAPPVLRV</sequence>
<feature type="compositionally biased region" description="Low complexity" evidence="1">
    <location>
        <begin position="79"/>
        <end position="91"/>
    </location>
</feature>
<feature type="compositionally biased region" description="Low complexity" evidence="1">
    <location>
        <begin position="43"/>
        <end position="58"/>
    </location>
</feature>
<evidence type="ECO:0000313" key="2">
    <source>
        <dbReference type="EMBL" id="ATZ22897.1"/>
    </source>
</evidence>
<proteinExistence type="predicted"/>
<dbReference type="Proteomes" id="UP000231791">
    <property type="component" value="Chromosome"/>
</dbReference>
<name>A0A2K8P829_STRLA</name>
<evidence type="ECO:0000313" key="3">
    <source>
        <dbReference type="Proteomes" id="UP000231791"/>
    </source>
</evidence>